<keyword evidence="2" id="KW-1185">Reference proteome</keyword>
<reference evidence="1 2" key="1">
    <citation type="submission" date="2023-04" db="EMBL/GenBank/DDBJ databases">
        <title>Complete genome sequence of Alisedimentitalea scapharcae.</title>
        <authorList>
            <person name="Rong J.-C."/>
            <person name="Yi M.-L."/>
            <person name="Zhao Q."/>
        </authorList>
    </citation>
    <scope>NUCLEOTIDE SEQUENCE [LARGE SCALE GENOMIC DNA]</scope>
    <source>
        <strain evidence="1 2">KCTC 42119</strain>
    </source>
</reference>
<accession>A0ABZ2XWE8</accession>
<dbReference type="Proteomes" id="UP001623232">
    <property type="component" value="Chromosome"/>
</dbReference>
<proteinExistence type="predicted"/>
<organism evidence="1 2">
    <name type="scientific">Aliisedimentitalea scapharcae</name>
    <dbReference type="NCBI Taxonomy" id="1524259"/>
    <lineage>
        <taxon>Bacteria</taxon>
        <taxon>Pseudomonadati</taxon>
        <taxon>Pseudomonadota</taxon>
        <taxon>Alphaproteobacteria</taxon>
        <taxon>Rhodobacterales</taxon>
        <taxon>Roseobacteraceae</taxon>
        <taxon>Aliisedimentitalea</taxon>
    </lineage>
</organism>
<protein>
    <recommendedName>
        <fullName evidence="3">Flagellar FliJ protein</fullName>
    </recommendedName>
</protein>
<dbReference type="RefSeq" id="WP_406647057.1">
    <property type="nucleotide sequence ID" value="NZ_CP123584.1"/>
</dbReference>
<name>A0ABZ2XWE8_9RHOB</name>
<evidence type="ECO:0000313" key="2">
    <source>
        <dbReference type="Proteomes" id="UP001623232"/>
    </source>
</evidence>
<evidence type="ECO:0000313" key="1">
    <source>
        <dbReference type="EMBL" id="WZK89115.1"/>
    </source>
</evidence>
<dbReference type="EMBL" id="CP123584">
    <property type="protein sequence ID" value="WZK89115.1"/>
    <property type="molecule type" value="Genomic_DNA"/>
</dbReference>
<evidence type="ECO:0008006" key="3">
    <source>
        <dbReference type="Google" id="ProtNLM"/>
    </source>
</evidence>
<sequence length="128" mass="14809">MEDLQKVTGVLYLEEQAKISKLLAKEESIRSALGRLDEQRKSGLDSGMGDDAMKMIGADLLWNAWQHSTRQRLNMELAQIRGQKLQLMGRVRLAFGRDQAIRKLVDEKKNDRVMQKRKRNEARNLGWT</sequence>
<gene>
    <name evidence="1" type="ORF">QEZ52_00785</name>
</gene>